<reference evidence="1" key="1">
    <citation type="submission" date="2020-06" db="EMBL/GenBank/DDBJ databases">
        <title>Draft genome of Bugula neritina, a colonial animal packing powerful symbionts and potential medicines.</title>
        <authorList>
            <person name="Rayko M."/>
        </authorList>
    </citation>
    <scope>NUCLEOTIDE SEQUENCE [LARGE SCALE GENOMIC DNA]</scope>
    <source>
        <strain evidence="1">Kwan_BN1</strain>
    </source>
</reference>
<organism evidence="1 2">
    <name type="scientific">Bugula neritina</name>
    <name type="common">Brown bryozoan</name>
    <name type="synonym">Sertularia neritina</name>
    <dbReference type="NCBI Taxonomy" id="10212"/>
    <lineage>
        <taxon>Eukaryota</taxon>
        <taxon>Metazoa</taxon>
        <taxon>Spiralia</taxon>
        <taxon>Lophotrochozoa</taxon>
        <taxon>Bryozoa</taxon>
        <taxon>Gymnolaemata</taxon>
        <taxon>Cheilostomatida</taxon>
        <taxon>Flustrina</taxon>
        <taxon>Buguloidea</taxon>
        <taxon>Bugulidae</taxon>
        <taxon>Bugula</taxon>
    </lineage>
</organism>
<protein>
    <submittedName>
        <fullName evidence="1">Uncharacterized protein</fullName>
    </submittedName>
</protein>
<gene>
    <name evidence="1" type="ORF">EB796_015328</name>
</gene>
<dbReference type="Proteomes" id="UP000593567">
    <property type="component" value="Unassembled WGS sequence"/>
</dbReference>
<accession>A0A7J7JL69</accession>
<dbReference type="EMBL" id="VXIV02002293">
    <property type="protein sequence ID" value="KAF6026354.1"/>
    <property type="molecule type" value="Genomic_DNA"/>
</dbReference>
<evidence type="ECO:0000313" key="2">
    <source>
        <dbReference type="Proteomes" id="UP000593567"/>
    </source>
</evidence>
<comment type="caution">
    <text evidence="1">The sequence shown here is derived from an EMBL/GenBank/DDBJ whole genome shotgun (WGS) entry which is preliminary data.</text>
</comment>
<dbReference type="AlphaFoldDB" id="A0A7J7JL69"/>
<evidence type="ECO:0000313" key="1">
    <source>
        <dbReference type="EMBL" id="KAF6026354.1"/>
    </source>
</evidence>
<name>A0A7J7JL69_BUGNE</name>
<keyword evidence="2" id="KW-1185">Reference proteome</keyword>
<proteinExistence type="predicted"/>
<sequence length="87" mass="9456">MPAVRGEMTWPTGSLIFSIGLRLILRWAVVSVNPVIQVIIDSILVSPLGDPMSLGANILHGYPQQTTLAPHTHHPTSQHIRCSLISP</sequence>